<dbReference type="Pfam" id="PF00550">
    <property type="entry name" value="PP-binding"/>
    <property type="match status" value="1"/>
</dbReference>
<evidence type="ECO:0008006" key="16">
    <source>
        <dbReference type="Google" id="ProtNLM"/>
    </source>
</evidence>
<dbReference type="Pfam" id="PF08659">
    <property type="entry name" value="KR"/>
    <property type="match status" value="1"/>
</dbReference>
<evidence type="ECO:0000256" key="6">
    <source>
        <dbReference type="ARBA" id="ARBA00023002"/>
    </source>
</evidence>
<dbReference type="Gene3D" id="3.40.50.720">
    <property type="entry name" value="NAD(P)-binding Rossmann-like Domain"/>
    <property type="match status" value="2"/>
</dbReference>
<name>A0ABR1RVZ4_9PEZI</name>
<dbReference type="InterPro" id="IPR056501">
    <property type="entry name" value="NAD-bd_HRPKS_sdrA"/>
</dbReference>
<feature type="domain" description="Carrier" evidence="10">
    <location>
        <begin position="2502"/>
        <end position="2579"/>
    </location>
</feature>
<dbReference type="InterPro" id="IPR020807">
    <property type="entry name" value="PKS_DH"/>
</dbReference>
<keyword evidence="2" id="KW-0596">Phosphopantetheine</keyword>
<sequence>METDAAHSTSSKGQGGFDNSSIAICGFSIKFPGDAVSTDSFWQMLVEKRCAMSPFPAERLSSGGFCQKSNLLNNIPVKGGHFIREDLSVFDADFFSISPAEASSIDPMQRWLLETTYRALENAGITMGSVAGSSTSVYTGSFGQDYSIQLNRDSENPPQYAGLGFGISMLANRLSWFFDLHGASVGLDSACSSSAMAIDIACQGLRDRTSDMSIVAGCNLTFSPETYTWLSNLHFLSPDGKCYPFDHRANGYARGEGLAVIILKRIDDAIRDGNTVRAVIRSTLSNEDGRTPGITQPSAIAQERLIRATYQKANLSMAPTRYFEAHGTGTQAGDPREARAISLAFEKVRSTSDPMMVGAVKGNIGHLEGASGLAGVIKTVLVLERGIIPPNTNFESPNPKIDAKNWALQFPVDCLSWPSNGLRRASVNSFGYGGANCHIIIDDAYHYMHLRGISGHHCTQVRPFAAAELPASLDKLLLRGAVKYAKPCKTPKLLVWSAADKNGLSRISKTYKDMVCSDSARKMLCTEWLESLAYTLGSRRTRLPWMSFAVLRTPEQLQDMDSQVSFPRRAQSDRAPRIGFVFSGQGAQWAGMGKELMHYSSFKSDLSEAETVLRSLGCRWSVLDELLKPAKYSTLDKAELSQTLCTVLQVALVNLLARFGITPKAVVGHSSGEIAAAYAGGYLSTESAYKLAYFRGLCAAELVKVSSFGTAGAMLSVGLSEQRANGLLEEFQRNESSFGVRVACINSPENVTLAGEEPIIDTIHALLVEQSIFSRKLRVPLAYHSRQMNIIADNHTDLIGHLGAREDHPMQVPMISSVSGERTTANQLLDPSYWTLNMISPVRFAHAVSEMCSQSDIALVKKLDGSHRHASVVDYLLEIGPHAALQAPIQSTLRQIPRGKSLDYGSVLRRPCPATETVLSAMGELYCRGAAVNLRAVNEPLCENMQQSPPALLVDLPEYPFDHSEGYWHESRLSSNYRFREHGPNELIGVRSRDWNTSHACWRQFVRTSEIPWLEQHIVNGVNLYPAAAMMAMAIEAASQLARSGRSLSGYTLRDVELEAPMDLAAGTLEVETSLNEHSTMGAEYETAYDFAIRSFTGGDIRLHCHGTISIQFSDTGDNWSSAKTQEHLQSVAKESCLKLEECKEQVTHQSMYAYLNERGLSYGPAFQVARGQRFNESGQATSEINLCPMNTYEEGETGPSYVVHPVSLDAFMHLCFTAFTAGGSRDMPTCVPSRIRHLWVSDKGLRSLKRAHILAHTTIRSVWARGFSVDGMGLDSQGSGAIQLWYEGLQLTHLSDVPTSAPLPNPRQFCMNVDCKVAIDKLEPPEISSILGRAHTAAEEDPVCLFEDLELLAMVSIMRLTTAFNPTGCGEAWKTHYLNWSRHHLDHTLIRRRSDLGSIVASESEFESLCNRLESCSDVSRLYVSVARNLLAIFREEISPIDLLIQTGLLKEYYEHIASYRCSAQVSAYMDLLEEEAGSGTRQLVRALCANPDRPGGLLRCRQYDFTDVSAAFLSSAKEEFKAFQSQMTFGTLDIEQDFPEQGYPENKYDAVLAVSVLHITGSLMETMSRVRKSLKPGGRLLLQESFKSDGWTLGFVFGIFPGWWLGSAEGRSLSPNFTVEGWDTLLKASGFSGAELVLRDFDHDVAHTYGWIVSTAVDNGMPMSLPLPQGRHITVVIDSAVAQQKLLAAELLPGLQDLPGMQARVLDLVDASSDGEVENNGFVLFLADYGPSLLKSETKATWNSRQFLVERCDHWLWVTAGGTVGVAPEHGMVDGLARTLRQEYPNMHLVTLALDLAYSSRHNQKLVMKIVQEMAGWARPQNYEQEYVQVSGLLCTRRLVEANYFKAVMESKLEAFAVSSRPIRDQVPFMLKTTSTGPESVPHFVASQPVLQAAPQKDIVHVTTRAASLHSGDHNHIRVRACAGIVECSGPAAPFDPGDHVFVAGGSDTLSSFVEAPSEALVKIPTNIPFADACREVPPRLAAYYALMEVAHLHAGESVLIHNAANAVGYAALQLARATGVTDLWATAGDQDQSLSILESVGIAPDRVLPKSWFHGNPLLMSPWKERFDLVLWVGAEPTKFSFLGLCVRSGRRLVIQHDDSTSSSIDTFGTQIPSNISLSLTPESVAVGMSRTPSRESLQYASEHLRSSTLQCSLEFPASNLDAAVGKLRAIPDGQSVVVRFDDTDVVEVGHVLNSPFVKVATKTDCVLDNNSTYLVCGGLGGLGKAIARWLVTRGARHLILMSRRGTKTPGAPDFIAELASNGVRVEAVACDAANGSSVRSVLSSCSDRGMPPIKGCIQAAMVMTETLFSQMDHEAWESARGPKVEASWNLHQELPEGLDFFIMLSSVMGNTYQDALAQYRVAHGQAAASLDIGGVVDGGYLTGLGNFISGMRRSKEFVPMLTKEVLSLLDIYCDPHNGFSRDSRGCQVIVGLAPPAHWKDVQAVPWVMQQPLWGHLHHVPLPLGYDREPRAVESEDEAGSGNKTQLVGGLLASGSLAEAAEVVSEALVTYVCSMLGTPAKRIDQKRPMHSCGLDSLSAITLRNWVGKMFDTDLPVFEILGGASFHAAASVMAGWFQKSCNPFTPASEPCELGDLASYSIDVRTVDHVVAGIKFCQDHNIRLTIKNSGHEAAGKSTGKGALSLWTHNLDQIDMIPQYTSDYYSGPAIRVGAGVMGLKAHEAASAAGYIVVGGNCPSVGIAGGYTQGGGHAAMTSLHGLSADNVLEWEVVTASGEHLLATPKQNADLYWALSGGGGGTFGVVISMTTRLHKDSPIGGGYITFNNVTAGSDAFWNAVGLFNERLPAMVDAGGNTIAYSLTASSFSIYNLVAPGKDSAQVQALLDPFLQDLERLGVPYNVSTHQSANYLAQLRRDYGPFPNGPFMTSGLLSSRLVPRDVVIEPKSNAALTEKLRDTASGSEYVILMQALNASGPPVADNAVLPAWRTAVVQAILSTSWDWTVPLEEMERRERVLADEITPAFMAVTPGSGSYLNEANFVQKEWQAQFYGANYETLLGIKLRHDPDGLFYATHAVGSESWSPDEKGRLCHI</sequence>
<dbReference type="Pfam" id="PF08242">
    <property type="entry name" value="Methyltransf_12"/>
    <property type="match status" value="1"/>
</dbReference>
<dbReference type="SMART" id="SM00823">
    <property type="entry name" value="PKS_PP"/>
    <property type="match status" value="1"/>
</dbReference>
<evidence type="ECO:0000259" key="13">
    <source>
        <dbReference type="PROSITE" id="PS52019"/>
    </source>
</evidence>
<dbReference type="Gene3D" id="3.10.129.110">
    <property type="entry name" value="Polyketide synthase dehydratase"/>
    <property type="match status" value="1"/>
</dbReference>
<dbReference type="InterPro" id="IPR016035">
    <property type="entry name" value="Acyl_Trfase/lysoPLipase"/>
</dbReference>
<dbReference type="SMART" id="SM00829">
    <property type="entry name" value="PKS_ER"/>
    <property type="match status" value="1"/>
</dbReference>
<feature type="domain" description="Ketosynthase family 3 (KS3)" evidence="12">
    <location>
        <begin position="19"/>
        <end position="443"/>
    </location>
</feature>
<dbReference type="SMART" id="SM00825">
    <property type="entry name" value="PKS_KS"/>
    <property type="match status" value="1"/>
</dbReference>
<evidence type="ECO:0000256" key="5">
    <source>
        <dbReference type="ARBA" id="ARBA00022857"/>
    </source>
</evidence>
<dbReference type="InterPro" id="IPR049551">
    <property type="entry name" value="PKS_DH_C"/>
</dbReference>
<dbReference type="Pfam" id="PF01565">
    <property type="entry name" value="FAD_binding_4"/>
    <property type="match status" value="1"/>
</dbReference>
<organism evidence="14 15">
    <name type="scientific">Apiospora marii</name>
    <dbReference type="NCBI Taxonomy" id="335849"/>
    <lineage>
        <taxon>Eukaryota</taxon>
        <taxon>Fungi</taxon>
        <taxon>Dikarya</taxon>
        <taxon>Ascomycota</taxon>
        <taxon>Pezizomycotina</taxon>
        <taxon>Sordariomycetes</taxon>
        <taxon>Xylariomycetidae</taxon>
        <taxon>Amphisphaeriales</taxon>
        <taxon>Apiosporaceae</taxon>
        <taxon>Apiospora</taxon>
    </lineage>
</organism>
<dbReference type="InterPro" id="IPR013968">
    <property type="entry name" value="PKS_KR"/>
</dbReference>
<dbReference type="SMART" id="SM00826">
    <property type="entry name" value="PKS_DH"/>
    <property type="match status" value="1"/>
</dbReference>
<dbReference type="SMART" id="SM00827">
    <property type="entry name" value="PKS_AT"/>
    <property type="match status" value="1"/>
</dbReference>
<feature type="active site" description="Proton donor; for dehydratase activity" evidence="9">
    <location>
        <position position="1210"/>
    </location>
</feature>
<feature type="region of interest" description="N-terminal hotdog fold" evidence="9">
    <location>
        <begin position="985"/>
        <end position="1116"/>
    </location>
</feature>
<dbReference type="PANTHER" id="PTHR43775">
    <property type="entry name" value="FATTY ACID SYNTHASE"/>
    <property type="match status" value="1"/>
</dbReference>
<dbReference type="SUPFAM" id="SSF55048">
    <property type="entry name" value="Probable ACP-binding domain of malonyl-CoA ACP transacylase"/>
    <property type="match status" value="1"/>
</dbReference>
<evidence type="ECO:0000313" key="15">
    <source>
        <dbReference type="Proteomes" id="UP001396898"/>
    </source>
</evidence>
<evidence type="ECO:0000256" key="9">
    <source>
        <dbReference type="PROSITE-ProRule" id="PRU01363"/>
    </source>
</evidence>
<dbReference type="Pfam" id="PF00698">
    <property type="entry name" value="Acyl_transf_1"/>
    <property type="match status" value="1"/>
</dbReference>
<dbReference type="Gene3D" id="3.90.180.10">
    <property type="entry name" value="Medium-chain alcohol dehydrogenases, catalytic domain"/>
    <property type="match status" value="1"/>
</dbReference>
<dbReference type="PANTHER" id="PTHR43775:SF29">
    <property type="entry name" value="ASPERFURANONE POLYKETIDE SYNTHASE AFOG-RELATED"/>
    <property type="match status" value="1"/>
</dbReference>
<dbReference type="InterPro" id="IPR036291">
    <property type="entry name" value="NAD(P)-bd_dom_sf"/>
</dbReference>
<dbReference type="SUPFAM" id="SSF53901">
    <property type="entry name" value="Thiolase-like"/>
    <property type="match status" value="1"/>
</dbReference>
<evidence type="ECO:0000256" key="7">
    <source>
        <dbReference type="ARBA" id="ARBA00023268"/>
    </source>
</evidence>
<dbReference type="InterPro" id="IPR020806">
    <property type="entry name" value="PKS_PP-bd"/>
</dbReference>
<dbReference type="InterPro" id="IPR020841">
    <property type="entry name" value="PKS_Beta-ketoAc_synthase_dom"/>
</dbReference>
<dbReference type="Pfam" id="PF02801">
    <property type="entry name" value="Ketoacyl-synt_C"/>
    <property type="match status" value="1"/>
</dbReference>
<dbReference type="InterPro" id="IPR050091">
    <property type="entry name" value="PKS_NRPS_Biosynth_Enz"/>
</dbReference>
<keyword evidence="4" id="KW-0808">Transferase</keyword>
<keyword evidence="15" id="KW-1185">Reference proteome</keyword>
<dbReference type="Pfam" id="PF21089">
    <property type="entry name" value="PKS_DH_N"/>
    <property type="match status" value="1"/>
</dbReference>
<dbReference type="Pfam" id="PF23114">
    <property type="entry name" value="NAD-bd_HRPKS_sdrA"/>
    <property type="match status" value="1"/>
</dbReference>
<dbReference type="CDD" id="cd02440">
    <property type="entry name" value="AdoMet_MTases"/>
    <property type="match status" value="1"/>
</dbReference>
<comment type="similarity">
    <text evidence="1">Belongs to the oxygen-dependent FAD-linked oxidoreductase family.</text>
</comment>
<feature type="domain" description="FAD-binding PCMH-type" evidence="11">
    <location>
        <begin position="2595"/>
        <end position="2774"/>
    </location>
</feature>
<dbReference type="EMBL" id="JAQQWI010000010">
    <property type="protein sequence ID" value="KAK8018590.1"/>
    <property type="molecule type" value="Genomic_DNA"/>
</dbReference>
<dbReference type="InterPro" id="IPR049900">
    <property type="entry name" value="PKS_mFAS_DH"/>
</dbReference>
<feature type="region of interest" description="C-terminal hotdog fold" evidence="9">
    <location>
        <begin position="1138"/>
        <end position="1301"/>
    </location>
</feature>
<evidence type="ECO:0000256" key="4">
    <source>
        <dbReference type="ARBA" id="ARBA00022679"/>
    </source>
</evidence>
<keyword evidence="3" id="KW-0597">Phosphoprotein</keyword>
<evidence type="ECO:0000256" key="1">
    <source>
        <dbReference type="ARBA" id="ARBA00005466"/>
    </source>
</evidence>
<feature type="domain" description="PKS/mFAS DH" evidence="13">
    <location>
        <begin position="985"/>
        <end position="1301"/>
    </location>
</feature>
<dbReference type="InterPro" id="IPR014031">
    <property type="entry name" value="Ketoacyl_synth_C"/>
</dbReference>
<dbReference type="Pfam" id="PF16197">
    <property type="entry name" value="KAsynt_C_assoc"/>
    <property type="match status" value="1"/>
</dbReference>
<dbReference type="InterPro" id="IPR014043">
    <property type="entry name" value="Acyl_transferase_dom"/>
</dbReference>
<dbReference type="SUPFAM" id="SSF53335">
    <property type="entry name" value="S-adenosyl-L-methionine-dependent methyltransferases"/>
    <property type="match status" value="1"/>
</dbReference>
<dbReference type="InterPro" id="IPR020843">
    <property type="entry name" value="ER"/>
</dbReference>
<dbReference type="SUPFAM" id="SSF50129">
    <property type="entry name" value="GroES-like"/>
    <property type="match status" value="1"/>
</dbReference>
<dbReference type="InterPro" id="IPR042104">
    <property type="entry name" value="PKS_dehydratase_sf"/>
</dbReference>
<dbReference type="SUPFAM" id="SSF47336">
    <property type="entry name" value="ACP-like"/>
    <property type="match status" value="1"/>
</dbReference>
<dbReference type="Gene3D" id="3.40.50.150">
    <property type="entry name" value="Vaccinia Virus protein VP39"/>
    <property type="match status" value="1"/>
</dbReference>
<dbReference type="SUPFAM" id="SSF51735">
    <property type="entry name" value="NAD(P)-binding Rossmann-fold domains"/>
    <property type="match status" value="2"/>
</dbReference>
<dbReference type="Gene3D" id="3.40.462.20">
    <property type="match status" value="1"/>
</dbReference>
<dbReference type="InterPro" id="IPR016036">
    <property type="entry name" value="Malonyl_transacylase_ACP-bd"/>
</dbReference>
<dbReference type="InterPro" id="IPR036318">
    <property type="entry name" value="FAD-bd_PCMH-like_sf"/>
</dbReference>
<dbReference type="PROSITE" id="PS51387">
    <property type="entry name" value="FAD_PCMH"/>
    <property type="match status" value="1"/>
</dbReference>
<dbReference type="InterPro" id="IPR009081">
    <property type="entry name" value="PP-bd_ACP"/>
</dbReference>
<dbReference type="InterPro" id="IPR006094">
    <property type="entry name" value="Oxid_FAD_bind_N"/>
</dbReference>
<feature type="active site" description="Proton acceptor; for dehydratase activity" evidence="9">
    <location>
        <position position="1017"/>
    </location>
</feature>
<evidence type="ECO:0000259" key="12">
    <source>
        <dbReference type="PROSITE" id="PS52004"/>
    </source>
</evidence>
<dbReference type="Gene3D" id="3.40.47.10">
    <property type="match status" value="1"/>
</dbReference>
<dbReference type="InterPro" id="IPR029063">
    <property type="entry name" value="SAM-dependent_MTases_sf"/>
</dbReference>
<keyword evidence="7" id="KW-0511">Multifunctional enzyme</keyword>
<dbReference type="SUPFAM" id="SSF52151">
    <property type="entry name" value="FabD/lysophospholipase-like"/>
    <property type="match status" value="1"/>
</dbReference>
<dbReference type="InterPro" id="IPR012951">
    <property type="entry name" value="BBE"/>
</dbReference>
<dbReference type="InterPro" id="IPR016039">
    <property type="entry name" value="Thiolase-like"/>
</dbReference>
<dbReference type="InterPro" id="IPR016166">
    <property type="entry name" value="FAD-bd_PCMH"/>
</dbReference>
<dbReference type="InterPro" id="IPR001227">
    <property type="entry name" value="Ac_transferase_dom_sf"/>
</dbReference>
<reference evidence="14 15" key="1">
    <citation type="submission" date="2023-01" db="EMBL/GenBank/DDBJ databases">
        <title>Analysis of 21 Apiospora genomes using comparative genomics revels a genus with tremendous synthesis potential of carbohydrate active enzymes and secondary metabolites.</title>
        <authorList>
            <person name="Sorensen T."/>
        </authorList>
    </citation>
    <scope>NUCLEOTIDE SEQUENCE [LARGE SCALE GENOMIC DNA]</scope>
    <source>
        <strain evidence="14 15">CBS 20057</strain>
    </source>
</reference>
<dbReference type="CDD" id="cd00833">
    <property type="entry name" value="PKS"/>
    <property type="match status" value="1"/>
</dbReference>
<dbReference type="PROSITE" id="PS50075">
    <property type="entry name" value="CARRIER"/>
    <property type="match status" value="1"/>
</dbReference>
<keyword evidence="8" id="KW-0012">Acyltransferase</keyword>
<dbReference type="InterPro" id="IPR011032">
    <property type="entry name" value="GroES-like_sf"/>
</dbReference>
<dbReference type="Gene3D" id="3.40.366.10">
    <property type="entry name" value="Malonyl-Coenzyme A Acyl Carrier Protein, domain 2"/>
    <property type="match status" value="1"/>
</dbReference>
<evidence type="ECO:0000256" key="8">
    <source>
        <dbReference type="ARBA" id="ARBA00023315"/>
    </source>
</evidence>
<dbReference type="Gene3D" id="1.10.1200.10">
    <property type="entry name" value="ACP-like"/>
    <property type="match status" value="1"/>
</dbReference>
<accession>A0ABR1RVZ4</accession>
<dbReference type="InterPro" id="IPR016169">
    <property type="entry name" value="FAD-bd_PCMH_sub2"/>
</dbReference>
<dbReference type="SMART" id="SM00822">
    <property type="entry name" value="PKS_KR"/>
    <property type="match status" value="1"/>
</dbReference>
<dbReference type="Pfam" id="PF14765">
    <property type="entry name" value="PS-DH"/>
    <property type="match status" value="1"/>
</dbReference>
<dbReference type="Pfam" id="PF00109">
    <property type="entry name" value="ketoacyl-synt"/>
    <property type="match status" value="1"/>
</dbReference>
<dbReference type="InterPro" id="IPR014030">
    <property type="entry name" value="Ketoacyl_synth_N"/>
</dbReference>
<proteinExistence type="inferred from homology"/>
<dbReference type="InterPro" id="IPR057326">
    <property type="entry name" value="KR_dom"/>
</dbReference>
<evidence type="ECO:0000259" key="11">
    <source>
        <dbReference type="PROSITE" id="PS51387"/>
    </source>
</evidence>
<dbReference type="Pfam" id="PF08031">
    <property type="entry name" value="BBE"/>
    <property type="match status" value="1"/>
</dbReference>
<dbReference type="PROSITE" id="PS00012">
    <property type="entry name" value="PHOSPHOPANTETHEINE"/>
    <property type="match status" value="1"/>
</dbReference>
<dbReference type="InterPro" id="IPR032821">
    <property type="entry name" value="PKS_assoc"/>
</dbReference>
<dbReference type="InterPro" id="IPR013217">
    <property type="entry name" value="Methyltransf_12"/>
</dbReference>
<protein>
    <recommendedName>
        <fullName evidence="16">Carrier domain-containing protein</fullName>
    </recommendedName>
</protein>
<comment type="caution">
    <text evidence="14">The sequence shown here is derived from an EMBL/GenBank/DDBJ whole genome shotgun (WGS) entry which is preliminary data.</text>
</comment>
<dbReference type="PROSITE" id="PS52019">
    <property type="entry name" value="PKS_MFAS_DH"/>
    <property type="match status" value="1"/>
</dbReference>
<dbReference type="InterPro" id="IPR049552">
    <property type="entry name" value="PKS_DH_N"/>
</dbReference>
<dbReference type="Proteomes" id="UP001396898">
    <property type="component" value="Unassembled WGS sequence"/>
</dbReference>
<dbReference type="InterPro" id="IPR006162">
    <property type="entry name" value="Ppantetheine_attach_site"/>
</dbReference>
<keyword evidence="6" id="KW-0560">Oxidoreductase</keyword>
<gene>
    <name evidence="14" type="ORF">PG991_007780</name>
</gene>
<dbReference type="InterPro" id="IPR036736">
    <property type="entry name" value="ACP-like_sf"/>
</dbReference>
<evidence type="ECO:0000259" key="10">
    <source>
        <dbReference type="PROSITE" id="PS50075"/>
    </source>
</evidence>
<dbReference type="PROSITE" id="PS52004">
    <property type="entry name" value="KS3_2"/>
    <property type="match status" value="1"/>
</dbReference>
<evidence type="ECO:0000256" key="3">
    <source>
        <dbReference type="ARBA" id="ARBA00022553"/>
    </source>
</evidence>
<evidence type="ECO:0000313" key="14">
    <source>
        <dbReference type="EMBL" id="KAK8018590.1"/>
    </source>
</evidence>
<dbReference type="SUPFAM" id="SSF56176">
    <property type="entry name" value="FAD-binding/transporter-associated domain-like"/>
    <property type="match status" value="1"/>
</dbReference>
<evidence type="ECO:0000256" key="2">
    <source>
        <dbReference type="ARBA" id="ARBA00022450"/>
    </source>
</evidence>
<dbReference type="Gene3D" id="3.30.465.10">
    <property type="match status" value="1"/>
</dbReference>
<keyword evidence="5" id="KW-0521">NADP</keyword>